<organism evidence="1 2">
    <name type="scientific">Roseimaritima multifibrata</name>
    <dbReference type="NCBI Taxonomy" id="1930274"/>
    <lineage>
        <taxon>Bacteria</taxon>
        <taxon>Pseudomonadati</taxon>
        <taxon>Planctomycetota</taxon>
        <taxon>Planctomycetia</taxon>
        <taxon>Pirellulales</taxon>
        <taxon>Pirellulaceae</taxon>
        <taxon>Roseimaritima</taxon>
    </lineage>
</organism>
<dbReference type="InterPro" id="IPR045584">
    <property type="entry name" value="Pilin-like"/>
</dbReference>
<protein>
    <recommendedName>
        <fullName evidence="3">Type II secretion system protein G</fullName>
    </recommendedName>
</protein>
<dbReference type="NCBIfam" id="TIGR02532">
    <property type="entry name" value="IV_pilin_GFxxxE"/>
    <property type="match status" value="1"/>
</dbReference>
<sequence>MFIHRSRRRAFTLVELLVTMAVLTILVGMVTAALASVNSDARRARCETQLTAINAMLQARLETYLTQRIRVNPTPPYQHFLPYSARARMLLVRDQMRMELPDRKNDLMFGPVSVQSYVQTRRGAATTREDFTAPDHQQLMYRRIIARFRGNALTPTTWHLGWTEQNEASECLYLILAATTVGGKSGLEIVRKDQIGDTDGDLVPEILDPWGVPIAWIRWPAGYWLTYALRNEWNGATAADRTAAIQAKKQILGEDQFDMLYVDWRNFDRNTSATGDDDSTDDTFNMPPLVVSAGPDGEFDLMLRSPGHGDPINFATMPSPAAPTPYATPYYYPDPYPRNYHGATDPSYGVDYIGDSDVFASTKTEGWLGAYYDANGNGYDESADNIYSVRAQ</sequence>
<name>A0A517MES7_9BACT</name>
<gene>
    <name evidence="1" type="ORF">FF011L_21720</name>
</gene>
<dbReference type="KEGG" id="rml:FF011L_21720"/>
<keyword evidence="2" id="KW-1185">Reference proteome</keyword>
<dbReference type="Pfam" id="PF07963">
    <property type="entry name" value="N_methyl"/>
    <property type="match status" value="1"/>
</dbReference>
<dbReference type="EMBL" id="CP036262">
    <property type="protein sequence ID" value="QDS93402.1"/>
    <property type="molecule type" value="Genomic_DNA"/>
</dbReference>
<evidence type="ECO:0000313" key="2">
    <source>
        <dbReference type="Proteomes" id="UP000320672"/>
    </source>
</evidence>
<dbReference type="AlphaFoldDB" id="A0A517MES7"/>
<dbReference type="Proteomes" id="UP000320672">
    <property type="component" value="Chromosome"/>
</dbReference>
<dbReference type="SUPFAM" id="SSF54523">
    <property type="entry name" value="Pili subunits"/>
    <property type="match status" value="1"/>
</dbReference>
<accession>A0A517MES7</accession>
<dbReference type="RefSeq" id="WP_145351577.1">
    <property type="nucleotide sequence ID" value="NZ_CP036262.1"/>
</dbReference>
<dbReference type="InterPro" id="IPR012902">
    <property type="entry name" value="N_methyl_site"/>
</dbReference>
<evidence type="ECO:0008006" key="3">
    <source>
        <dbReference type="Google" id="ProtNLM"/>
    </source>
</evidence>
<evidence type="ECO:0000313" key="1">
    <source>
        <dbReference type="EMBL" id="QDS93402.1"/>
    </source>
</evidence>
<proteinExistence type="predicted"/>
<dbReference type="Gene3D" id="3.30.700.10">
    <property type="entry name" value="Glycoprotein, Type 4 Pilin"/>
    <property type="match status" value="1"/>
</dbReference>
<reference evidence="1 2" key="1">
    <citation type="submission" date="2019-02" db="EMBL/GenBank/DDBJ databases">
        <title>Deep-cultivation of Planctomycetes and their phenomic and genomic characterization uncovers novel biology.</title>
        <authorList>
            <person name="Wiegand S."/>
            <person name="Jogler M."/>
            <person name="Boedeker C."/>
            <person name="Pinto D."/>
            <person name="Vollmers J."/>
            <person name="Rivas-Marin E."/>
            <person name="Kohn T."/>
            <person name="Peeters S.H."/>
            <person name="Heuer A."/>
            <person name="Rast P."/>
            <person name="Oberbeckmann S."/>
            <person name="Bunk B."/>
            <person name="Jeske O."/>
            <person name="Meyerdierks A."/>
            <person name="Storesund J.E."/>
            <person name="Kallscheuer N."/>
            <person name="Luecker S."/>
            <person name="Lage O.M."/>
            <person name="Pohl T."/>
            <person name="Merkel B.J."/>
            <person name="Hornburger P."/>
            <person name="Mueller R.-W."/>
            <person name="Bruemmer F."/>
            <person name="Labrenz M."/>
            <person name="Spormann A.M."/>
            <person name="Op den Camp H."/>
            <person name="Overmann J."/>
            <person name="Amann R."/>
            <person name="Jetten M.S.M."/>
            <person name="Mascher T."/>
            <person name="Medema M.H."/>
            <person name="Devos D.P."/>
            <person name="Kaster A.-K."/>
            <person name="Ovreas L."/>
            <person name="Rohde M."/>
            <person name="Galperin M.Y."/>
            <person name="Jogler C."/>
        </authorList>
    </citation>
    <scope>NUCLEOTIDE SEQUENCE [LARGE SCALE GENOMIC DNA]</scope>
    <source>
        <strain evidence="1 2">FF011L</strain>
    </source>
</reference>
<dbReference type="OrthoDB" id="253619at2"/>